<dbReference type="PANTHER" id="PTHR33332">
    <property type="entry name" value="REVERSE TRANSCRIPTASE DOMAIN-CONTAINING PROTEIN"/>
    <property type="match status" value="1"/>
</dbReference>
<reference evidence="2 3" key="1">
    <citation type="journal article" date="2015" name="Nat. Commun.">
        <title>Outbred genome sequencing and CRISPR/Cas9 gene editing in butterflies.</title>
        <authorList>
            <person name="Li X."/>
            <person name="Fan D."/>
            <person name="Zhang W."/>
            <person name="Liu G."/>
            <person name="Zhang L."/>
            <person name="Zhao L."/>
            <person name="Fang X."/>
            <person name="Chen L."/>
            <person name="Dong Y."/>
            <person name="Chen Y."/>
            <person name="Ding Y."/>
            <person name="Zhao R."/>
            <person name="Feng M."/>
            <person name="Zhu Y."/>
            <person name="Feng Y."/>
            <person name="Jiang X."/>
            <person name="Zhu D."/>
            <person name="Xiang H."/>
            <person name="Feng X."/>
            <person name="Li S."/>
            <person name="Wang J."/>
            <person name="Zhang G."/>
            <person name="Kronforst M.R."/>
            <person name="Wang W."/>
        </authorList>
    </citation>
    <scope>NUCLEOTIDE SEQUENCE [LARGE SCALE GENOMIC DNA]</scope>
    <source>
        <strain evidence="2">Ya'a_city_454_Px</strain>
        <tissue evidence="2">Whole body</tissue>
    </source>
</reference>
<dbReference type="CDD" id="cd01650">
    <property type="entry name" value="RT_nLTR_like"/>
    <property type="match status" value="1"/>
</dbReference>
<keyword evidence="2" id="KW-0695">RNA-directed DNA polymerase</keyword>
<dbReference type="PROSITE" id="PS50878">
    <property type="entry name" value="RT_POL"/>
    <property type="match status" value="1"/>
</dbReference>
<dbReference type="InterPro" id="IPR043502">
    <property type="entry name" value="DNA/RNA_pol_sf"/>
</dbReference>
<feature type="domain" description="Reverse transcriptase" evidence="1">
    <location>
        <begin position="1"/>
        <end position="240"/>
    </location>
</feature>
<dbReference type="InterPro" id="IPR000477">
    <property type="entry name" value="RT_dom"/>
</dbReference>
<protein>
    <submittedName>
        <fullName evidence="2">Putative RNA-directed DNA polymerase from transposon BS</fullName>
    </submittedName>
</protein>
<dbReference type="Pfam" id="PF00078">
    <property type="entry name" value="RVT_1"/>
    <property type="match status" value="1"/>
</dbReference>
<dbReference type="Proteomes" id="UP000053268">
    <property type="component" value="Unassembled WGS sequence"/>
</dbReference>
<dbReference type="AlphaFoldDB" id="A0A194QGG5"/>
<proteinExistence type="predicted"/>
<evidence type="ECO:0000313" key="2">
    <source>
        <dbReference type="EMBL" id="KPJ04628.1"/>
    </source>
</evidence>
<organism evidence="2 3">
    <name type="scientific">Papilio xuthus</name>
    <name type="common">Asian swallowtail butterfly</name>
    <dbReference type="NCBI Taxonomy" id="66420"/>
    <lineage>
        <taxon>Eukaryota</taxon>
        <taxon>Metazoa</taxon>
        <taxon>Ecdysozoa</taxon>
        <taxon>Arthropoda</taxon>
        <taxon>Hexapoda</taxon>
        <taxon>Insecta</taxon>
        <taxon>Pterygota</taxon>
        <taxon>Neoptera</taxon>
        <taxon>Endopterygota</taxon>
        <taxon>Lepidoptera</taxon>
        <taxon>Glossata</taxon>
        <taxon>Ditrysia</taxon>
        <taxon>Papilionoidea</taxon>
        <taxon>Papilionidae</taxon>
        <taxon>Papilioninae</taxon>
        <taxon>Papilio</taxon>
    </lineage>
</organism>
<keyword evidence="3" id="KW-1185">Reference proteome</keyword>
<keyword evidence="2" id="KW-0808">Transferase</keyword>
<evidence type="ECO:0000313" key="3">
    <source>
        <dbReference type="Proteomes" id="UP000053268"/>
    </source>
</evidence>
<evidence type="ECO:0000259" key="1">
    <source>
        <dbReference type="PROSITE" id="PS50878"/>
    </source>
</evidence>
<name>A0A194QGG5_PAPXU</name>
<sequence length="439" mass="50738">MSKILEKVVWIQLAEYLETNNILPEFQSGFRKGYSTTTALLDVSDNIIAAQDNGMCTILVLLDFSRAFDCIDLSLLLSKMVYYGFETDTVSWFRSFLTGRGQCVEIVQEDGRMRRSAYCTLKRGAPQGTILSPLLFVLYTTDIIGCIQNCKYHLYADDLQVYISFKASEWACAVRSLNEDLDRIQRWSQNNCLVLNPAKTKYIVFGSKYQLNSVPLDCQVKLGSESVERVYEARSLGVDLDPNLRYENYISGVVRSCFYRLKVLYKVRQYLNERLRIQLVESLVLSKLNYGDTVYGPCLYTKTGNLIQRVQNACARFCFSIPPRGHVTPFLNEHNILKIEYRRKLHLACLLFQVIKSQAPKYLFSKLKWSKGRCAERKQRFLQLSTQRHKSTAFRGSFRYAATRCWNNIPPPVKSAQTKLTFKNRLKCFLMEAQKGKYL</sequence>
<dbReference type="SUPFAM" id="SSF56672">
    <property type="entry name" value="DNA/RNA polymerases"/>
    <property type="match status" value="1"/>
</dbReference>
<dbReference type="GO" id="GO:0003964">
    <property type="term" value="F:RNA-directed DNA polymerase activity"/>
    <property type="evidence" value="ECO:0007669"/>
    <property type="project" value="UniProtKB-KW"/>
</dbReference>
<dbReference type="EMBL" id="KQ458880">
    <property type="protein sequence ID" value="KPJ04628.1"/>
    <property type="molecule type" value="Genomic_DNA"/>
</dbReference>
<gene>
    <name evidence="2" type="ORF">RR46_03239</name>
</gene>
<accession>A0A194QGG5</accession>
<keyword evidence="2" id="KW-0548">Nucleotidyltransferase</keyword>
<dbReference type="STRING" id="66420.A0A194QGG5"/>